<dbReference type="InParanoid" id="A2FPD5"/>
<dbReference type="SMR" id="A2FPD5"/>
<dbReference type="GO" id="GO:0043130">
    <property type="term" value="F:ubiquitin binding"/>
    <property type="evidence" value="ECO:0000318"/>
    <property type="project" value="GO_Central"/>
</dbReference>
<accession>A2FPD5</accession>
<evidence type="ECO:0008006" key="3">
    <source>
        <dbReference type="Google" id="ProtNLM"/>
    </source>
</evidence>
<name>A2FPD5_TRIV3</name>
<dbReference type="VEuPathDB" id="TrichDB:TVAGG3_0498030"/>
<dbReference type="SUPFAM" id="SSF54236">
    <property type="entry name" value="Ubiquitin-like"/>
    <property type="match status" value="1"/>
</dbReference>
<dbReference type="KEGG" id="tva:4750966"/>
<dbReference type="EMBL" id="DS113923">
    <property type="protein sequence ID" value="EAX93248.1"/>
    <property type="molecule type" value="Genomic_DNA"/>
</dbReference>
<proteinExistence type="predicted"/>
<organism evidence="1 2">
    <name type="scientific">Trichomonas vaginalis (strain ATCC PRA-98 / G3)</name>
    <dbReference type="NCBI Taxonomy" id="412133"/>
    <lineage>
        <taxon>Eukaryota</taxon>
        <taxon>Metamonada</taxon>
        <taxon>Parabasalia</taxon>
        <taxon>Trichomonadida</taxon>
        <taxon>Trichomonadidae</taxon>
        <taxon>Trichomonas</taxon>
    </lineage>
</organism>
<dbReference type="InterPro" id="IPR029071">
    <property type="entry name" value="Ubiquitin-like_domsf"/>
</dbReference>
<sequence length="297" mass="33797">MSETQNERKTFTFRVVDLTGLDIPIELEENTSLIQLNKLLQTKYNLDTSRCEFSTNGKLLEDDARLTSEIFKPNKILSMFNNSMYQEKSFPRVDNAFSGIELKFTDCQTNLAQKPKSKGMMFNNIILDRNNITLPGGHTIAFDRPSSLNEMLQNPNFFSRIAELMNNIQNGVPDADGDVDYDSDNYYDNYDDNYPERPGFATLMQPLNQDIDMDGRPEVFEGIPAANFVGPLDMDMGVPPDQGQNMNLNRNLTPQQQEALRRICMQCGVDQFTALQVFEACDYNENMTTNCLMSMTA</sequence>
<evidence type="ECO:0000313" key="1">
    <source>
        <dbReference type="EMBL" id="EAX93248.1"/>
    </source>
</evidence>
<dbReference type="VEuPathDB" id="TrichDB:TVAG_156120"/>
<dbReference type="GO" id="GO:0043161">
    <property type="term" value="P:proteasome-mediated ubiquitin-dependent protein catabolic process"/>
    <property type="evidence" value="ECO:0000318"/>
    <property type="project" value="GO_Central"/>
</dbReference>
<reference evidence="1" key="2">
    <citation type="journal article" date="2007" name="Science">
        <title>Draft genome sequence of the sexually transmitted pathogen Trichomonas vaginalis.</title>
        <authorList>
            <person name="Carlton J.M."/>
            <person name="Hirt R.P."/>
            <person name="Silva J.C."/>
            <person name="Delcher A.L."/>
            <person name="Schatz M."/>
            <person name="Zhao Q."/>
            <person name="Wortman J.R."/>
            <person name="Bidwell S.L."/>
            <person name="Alsmark U.C.M."/>
            <person name="Besteiro S."/>
            <person name="Sicheritz-Ponten T."/>
            <person name="Noel C.J."/>
            <person name="Dacks J.B."/>
            <person name="Foster P.G."/>
            <person name="Simillion C."/>
            <person name="Van de Peer Y."/>
            <person name="Miranda-Saavedra D."/>
            <person name="Barton G.J."/>
            <person name="Westrop G.D."/>
            <person name="Mueller S."/>
            <person name="Dessi D."/>
            <person name="Fiori P.L."/>
            <person name="Ren Q."/>
            <person name="Paulsen I."/>
            <person name="Zhang H."/>
            <person name="Bastida-Corcuera F.D."/>
            <person name="Simoes-Barbosa A."/>
            <person name="Brown M.T."/>
            <person name="Hayes R.D."/>
            <person name="Mukherjee M."/>
            <person name="Okumura C.Y."/>
            <person name="Schneider R."/>
            <person name="Smith A.J."/>
            <person name="Vanacova S."/>
            <person name="Villalvazo M."/>
            <person name="Haas B.J."/>
            <person name="Pertea M."/>
            <person name="Feldblyum T.V."/>
            <person name="Utterback T.R."/>
            <person name="Shu C.L."/>
            <person name="Osoegawa K."/>
            <person name="de Jong P.J."/>
            <person name="Hrdy I."/>
            <person name="Horvathova L."/>
            <person name="Zubacova Z."/>
            <person name="Dolezal P."/>
            <person name="Malik S.B."/>
            <person name="Logsdon J.M. Jr."/>
            <person name="Henze K."/>
            <person name="Gupta A."/>
            <person name="Wang C.C."/>
            <person name="Dunne R.L."/>
            <person name="Upcroft J.A."/>
            <person name="Upcroft P."/>
            <person name="White O."/>
            <person name="Salzberg S.L."/>
            <person name="Tang P."/>
            <person name="Chiu C.-H."/>
            <person name="Lee Y.-S."/>
            <person name="Embley T.M."/>
            <person name="Coombs G.H."/>
            <person name="Mottram J.C."/>
            <person name="Tachezy J."/>
            <person name="Fraser-Liggett C.M."/>
            <person name="Johnson P.J."/>
        </authorList>
    </citation>
    <scope>NUCLEOTIDE SEQUENCE [LARGE SCALE GENOMIC DNA]</scope>
    <source>
        <strain evidence="1">G3</strain>
    </source>
</reference>
<dbReference type="CDD" id="cd17039">
    <property type="entry name" value="Ubl_ubiquitin_like"/>
    <property type="match status" value="1"/>
</dbReference>
<evidence type="ECO:0000313" key="2">
    <source>
        <dbReference type="Proteomes" id="UP000001542"/>
    </source>
</evidence>
<dbReference type="GO" id="GO:0005829">
    <property type="term" value="C:cytosol"/>
    <property type="evidence" value="ECO:0000318"/>
    <property type="project" value="GO_Central"/>
</dbReference>
<dbReference type="Gene3D" id="1.10.8.10">
    <property type="entry name" value="DNA helicase RuvA subunit, C-terminal domain"/>
    <property type="match status" value="1"/>
</dbReference>
<protein>
    <recommendedName>
        <fullName evidence="3">Ubiquitin-like domain-containing protein</fullName>
    </recommendedName>
</protein>
<dbReference type="Proteomes" id="UP000001542">
    <property type="component" value="Unassembled WGS sequence"/>
</dbReference>
<keyword evidence="2" id="KW-1185">Reference proteome</keyword>
<dbReference type="GO" id="GO:0031593">
    <property type="term" value="F:polyubiquitin modification-dependent protein binding"/>
    <property type="evidence" value="ECO:0000318"/>
    <property type="project" value="GO_Central"/>
</dbReference>
<dbReference type="GO" id="GO:0005654">
    <property type="term" value="C:nucleoplasm"/>
    <property type="evidence" value="ECO:0000318"/>
    <property type="project" value="GO_Central"/>
</dbReference>
<gene>
    <name evidence="1" type="ORF">TVAG_156120</name>
</gene>
<reference evidence="1" key="1">
    <citation type="submission" date="2006-10" db="EMBL/GenBank/DDBJ databases">
        <authorList>
            <person name="Amadeo P."/>
            <person name="Zhao Q."/>
            <person name="Wortman J."/>
            <person name="Fraser-Liggett C."/>
            <person name="Carlton J."/>
        </authorList>
    </citation>
    <scope>NUCLEOTIDE SEQUENCE</scope>
    <source>
        <strain evidence="1">G3</strain>
    </source>
</reference>
<dbReference type="AlphaFoldDB" id="A2FPD5"/>
<dbReference type="RefSeq" id="XP_001306178.1">
    <property type="nucleotide sequence ID" value="XM_001306177.1"/>
</dbReference>
<dbReference type="GO" id="GO:0070628">
    <property type="term" value="F:proteasome binding"/>
    <property type="evidence" value="ECO:0000318"/>
    <property type="project" value="GO_Central"/>
</dbReference>
<dbReference type="OrthoDB" id="10674740at2759"/>